<protein>
    <submittedName>
        <fullName evidence="3">UDP-N-acetylglucosamine 2-epimerase</fullName>
        <ecNumber evidence="3">5.1.3.14</ecNumber>
    </submittedName>
</protein>
<keyword evidence="4" id="KW-1185">Reference proteome</keyword>
<feature type="domain" description="UDP-N-acetylglucosamine 2-epimerase" evidence="2">
    <location>
        <begin position="27"/>
        <end position="361"/>
    </location>
</feature>
<name>E3CVW4_9BACT</name>
<dbReference type="Proteomes" id="UP000005096">
    <property type="component" value="Chromosome"/>
</dbReference>
<reference evidence="3 4" key="1">
    <citation type="journal article" date="2010" name="Stand. Genomic Sci.">
        <title>Non-contiguous finished genome sequence of Aminomonas paucivorans type strain (GLU-3).</title>
        <authorList>
            <person name="Pitluck S."/>
            <person name="Yasawong M."/>
            <person name="Held B."/>
            <person name="Lapidus A."/>
            <person name="Nolan M."/>
            <person name="Copeland A."/>
            <person name="Lucas S."/>
            <person name="Del Rio T.G."/>
            <person name="Tice H."/>
            <person name="Cheng J.F."/>
            <person name="Chertkov O."/>
            <person name="Goodwin L."/>
            <person name="Tapia R."/>
            <person name="Han C."/>
            <person name="Liolios K."/>
            <person name="Ivanova N."/>
            <person name="Mavromatis K."/>
            <person name="Ovchinnikova G."/>
            <person name="Pati A."/>
            <person name="Chen A."/>
            <person name="Palaniappan K."/>
            <person name="Land M."/>
            <person name="Hauser L."/>
            <person name="Chang Y.J."/>
            <person name="Jeffries C.D."/>
            <person name="Pukall R."/>
            <person name="Spring S."/>
            <person name="Rohde M."/>
            <person name="Sikorski J."/>
            <person name="Goker M."/>
            <person name="Woyke T."/>
            <person name="Bristow J."/>
            <person name="Eisen J.A."/>
            <person name="Markowitz V."/>
            <person name="Hugenholtz P."/>
            <person name="Kyrpides N.C."/>
            <person name="Klenk H.P."/>
        </authorList>
    </citation>
    <scope>NUCLEOTIDE SEQUENCE [LARGE SCALE GENOMIC DNA]</scope>
    <source>
        <strain evidence="3 4">DSM 12260</strain>
    </source>
</reference>
<dbReference type="Gene3D" id="3.40.50.2000">
    <property type="entry name" value="Glycogen Phosphorylase B"/>
    <property type="match status" value="2"/>
</dbReference>
<dbReference type="EC" id="5.1.3.14" evidence="3"/>
<dbReference type="PaxDb" id="584708-Apau_1803"/>
<dbReference type="STRING" id="584708.Apau_1803"/>
<evidence type="ECO:0000313" key="3">
    <source>
        <dbReference type="EMBL" id="EFQ24219.1"/>
    </source>
</evidence>
<evidence type="ECO:0000259" key="2">
    <source>
        <dbReference type="Pfam" id="PF02350"/>
    </source>
</evidence>
<sequence>MTLKVLTLVGTRPEIIKLSRVIPALDAHTDHLLVHSGQNYDYELNEIFFQEMEIRRPDRFLEAARPTAAETIGEVIARTDRLLEETRPDAFLILGDTNSCLGCLAAKRRHIPVFHMEAGNRCFDDRVPEEVNRRVIDHASDINMPYSAIAREYLLREGIAPDRVIKTGSPMFEVLEHYRPRIDASDVLSRLGLSEGDYYVVSAHREENVDSPEKLRRLVGILNRLATETGRRIIFSAHPRTRKRLEAAGLSLHEKVQAMKPLGFFDYVHLQLHAAATLSDSGTITEESSLLNFPALNLREAHERPEGMEEGSVMMTGLDPDRVFEGLDILARQPRGRERLLRPVEDYLMPNVSAKVLRILESYTDYVGRKLYGDKASS</sequence>
<dbReference type="PANTHER" id="PTHR43174:SF1">
    <property type="entry name" value="UDP-N-ACETYLGLUCOSAMINE 2-EPIMERASE"/>
    <property type="match status" value="1"/>
</dbReference>
<keyword evidence="1 3" id="KW-0413">Isomerase</keyword>
<dbReference type="GO" id="GO:0008761">
    <property type="term" value="F:UDP-N-acetylglucosamine 2-epimerase activity"/>
    <property type="evidence" value="ECO:0007669"/>
    <property type="project" value="UniProtKB-EC"/>
</dbReference>
<dbReference type="CDD" id="cd03786">
    <property type="entry name" value="GTB_UDP-GlcNAc_2-Epimerase"/>
    <property type="match status" value="1"/>
</dbReference>
<evidence type="ECO:0000313" key="4">
    <source>
        <dbReference type="Proteomes" id="UP000005096"/>
    </source>
</evidence>
<accession>E3CVW4</accession>
<dbReference type="EMBL" id="CM001022">
    <property type="protein sequence ID" value="EFQ24219.1"/>
    <property type="molecule type" value="Genomic_DNA"/>
</dbReference>
<dbReference type="PANTHER" id="PTHR43174">
    <property type="entry name" value="UDP-N-ACETYLGLUCOSAMINE 2-EPIMERASE"/>
    <property type="match status" value="1"/>
</dbReference>
<proteinExistence type="inferred from homology"/>
<dbReference type="HOGENOM" id="CLU_041674_0_0_0"/>
<dbReference type="InterPro" id="IPR003331">
    <property type="entry name" value="UDP_GlcNAc_Epimerase_2_dom"/>
</dbReference>
<dbReference type="SUPFAM" id="SSF53756">
    <property type="entry name" value="UDP-Glycosyltransferase/glycogen phosphorylase"/>
    <property type="match status" value="1"/>
</dbReference>
<dbReference type="InterPro" id="IPR029767">
    <property type="entry name" value="WecB-like"/>
</dbReference>
<dbReference type="Pfam" id="PF02350">
    <property type="entry name" value="Epimerase_2"/>
    <property type="match status" value="1"/>
</dbReference>
<dbReference type="AlphaFoldDB" id="E3CVW4"/>
<dbReference type="eggNOG" id="COG0381">
    <property type="taxonomic scope" value="Bacteria"/>
</dbReference>
<dbReference type="RefSeq" id="WP_006301447.1">
    <property type="nucleotide sequence ID" value="NZ_CM001022.1"/>
</dbReference>
<organism evidence="3 4">
    <name type="scientific">Aminomonas paucivorans DSM 12260</name>
    <dbReference type="NCBI Taxonomy" id="584708"/>
    <lineage>
        <taxon>Bacteria</taxon>
        <taxon>Thermotogati</taxon>
        <taxon>Synergistota</taxon>
        <taxon>Synergistia</taxon>
        <taxon>Synergistales</taxon>
        <taxon>Synergistaceae</taxon>
        <taxon>Aminomonas</taxon>
    </lineage>
</organism>
<dbReference type="OrthoDB" id="9803238at2"/>
<comment type="similarity">
    <text evidence="1">Belongs to the UDP-N-acetylglucosamine 2-epimerase family.</text>
</comment>
<gene>
    <name evidence="3" type="ORF">Apau_1803</name>
</gene>
<evidence type="ECO:0000256" key="1">
    <source>
        <dbReference type="RuleBase" id="RU003513"/>
    </source>
</evidence>
<dbReference type="NCBIfam" id="TIGR00236">
    <property type="entry name" value="wecB"/>
    <property type="match status" value="1"/>
</dbReference>